<evidence type="ECO:0000259" key="2">
    <source>
        <dbReference type="PROSITE" id="PS50018"/>
    </source>
</evidence>
<dbReference type="PROSITE" id="PS50018">
    <property type="entry name" value="RAS_GTPASE_ACTIV_2"/>
    <property type="match status" value="1"/>
</dbReference>
<protein>
    <recommendedName>
        <fullName evidence="2">Ras-GAP domain-containing protein</fullName>
    </recommendedName>
</protein>
<evidence type="ECO:0000313" key="4">
    <source>
        <dbReference type="Proteomes" id="UP001628156"/>
    </source>
</evidence>
<evidence type="ECO:0000256" key="1">
    <source>
        <dbReference type="ARBA" id="ARBA00022468"/>
    </source>
</evidence>
<dbReference type="InterPro" id="IPR001936">
    <property type="entry name" value="RasGAP_dom"/>
</dbReference>
<sequence length="357" mass="40851">MNSAVLALQLSTPPIVISERQSPPLAVHNSLQGMSEAIESSSSLSGSATVSPALSPRVETIKKDTETEDQFYQLQSMLLTPPSFLLQAYIKALLKKETNDSSHFDILFHYFKCRKQVPRLLYQMAELEIEWTKKCNPLFRGNTAFTKAYSLYLKESCEIIIENITNKFSEVIQRVQTDLSLLNETEQEYAISTYCGLLKEALSNIPKDLFYILNGIYSLTKLKRNEEEARKAINTLLFMRFLYTPLIQSPSLFKKVQTIISSIVLNKEVKIIDKKIEGIDEIINSIIKGCYVLSSPPISSYEEELELTGKEMMKTLQLNKKKIIKKYLGDDRDLNFIIQTSSKKQTHTENFITHFMK</sequence>
<dbReference type="PANTHER" id="PTHR10194:SF151">
    <property type="entry name" value="NEUROFIBROMIN-A"/>
    <property type="match status" value="1"/>
</dbReference>
<accession>A0ABQ0DP47</accession>
<gene>
    <name evidence="3" type="ORF">ENUP19_0211G0015</name>
</gene>
<dbReference type="InterPro" id="IPR039360">
    <property type="entry name" value="Ras_GTPase"/>
</dbReference>
<dbReference type="Gene3D" id="1.10.506.10">
    <property type="entry name" value="GTPase Activation - p120gap, domain 1"/>
    <property type="match status" value="1"/>
</dbReference>
<keyword evidence="4" id="KW-1185">Reference proteome</keyword>
<keyword evidence="1" id="KW-0343">GTPase activation</keyword>
<dbReference type="InterPro" id="IPR008936">
    <property type="entry name" value="Rho_GTPase_activation_prot"/>
</dbReference>
<proteinExistence type="predicted"/>
<name>A0ABQ0DP47_9EUKA</name>
<evidence type="ECO:0000313" key="3">
    <source>
        <dbReference type="EMBL" id="GAB1224616.1"/>
    </source>
</evidence>
<comment type="caution">
    <text evidence="3">The sequence shown here is derived from an EMBL/GenBank/DDBJ whole genome shotgun (WGS) entry which is preliminary data.</text>
</comment>
<feature type="domain" description="Ras-GAP" evidence="2">
    <location>
        <begin position="99"/>
        <end position="281"/>
    </location>
</feature>
<dbReference type="PANTHER" id="PTHR10194">
    <property type="entry name" value="RAS GTPASE-ACTIVATING PROTEINS"/>
    <property type="match status" value="1"/>
</dbReference>
<organism evidence="3 4">
    <name type="scientific">Entamoeba nuttalli</name>
    <dbReference type="NCBI Taxonomy" id="412467"/>
    <lineage>
        <taxon>Eukaryota</taxon>
        <taxon>Amoebozoa</taxon>
        <taxon>Evosea</taxon>
        <taxon>Archamoebae</taxon>
        <taxon>Mastigamoebida</taxon>
        <taxon>Entamoebidae</taxon>
        <taxon>Entamoeba</taxon>
    </lineage>
</organism>
<dbReference type="SUPFAM" id="SSF48350">
    <property type="entry name" value="GTPase activation domain, GAP"/>
    <property type="match status" value="1"/>
</dbReference>
<dbReference type="EMBL" id="BAAFRS010000211">
    <property type="protein sequence ID" value="GAB1224616.1"/>
    <property type="molecule type" value="Genomic_DNA"/>
</dbReference>
<dbReference type="Proteomes" id="UP001628156">
    <property type="component" value="Unassembled WGS sequence"/>
</dbReference>
<reference evidence="3 4" key="1">
    <citation type="journal article" date="2019" name="PLoS Negl. Trop. Dis.">
        <title>Whole genome sequencing of Entamoeba nuttalli reveals mammalian host-related molecular signatures and a novel octapeptide-repeat surface protein.</title>
        <authorList>
            <person name="Tanaka M."/>
            <person name="Makiuchi T."/>
            <person name="Komiyama T."/>
            <person name="Shiina T."/>
            <person name="Osaki K."/>
            <person name="Tachibana H."/>
        </authorList>
    </citation>
    <scope>NUCLEOTIDE SEQUENCE [LARGE SCALE GENOMIC DNA]</scope>
    <source>
        <strain evidence="3 4">P19-061405</strain>
    </source>
</reference>